<dbReference type="AlphaFoldDB" id="A0A699TKG7"/>
<accession>A0A699TKG7</accession>
<evidence type="ECO:0000313" key="1">
    <source>
        <dbReference type="EMBL" id="GFD09739.1"/>
    </source>
</evidence>
<name>A0A699TKG7_TANCI</name>
<feature type="non-terminal residue" evidence="1">
    <location>
        <position position="1"/>
    </location>
</feature>
<proteinExistence type="predicted"/>
<organism evidence="1">
    <name type="scientific">Tanacetum cinerariifolium</name>
    <name type="common">Dalmatian daisy</name>
    <name type="synonym">Chrysanthemum cinerariifolium</name>
    <dbReference type="NCBI Taxonomy" id="118510"/>
    <lineage>
        <taxon>Eukaryota</taxon>
        <taxon>Viridiplantae</taxon>
        <taxon>Streptophyta</taxon>
        <taxon>Embryophyta</taxon>
        <taxon>Tracheophyta</taxon>
        <taxon>Spermatophyta</taxon>
        <taxon>Magnoliopsida</taxon>
        <taxon>eudicotyledons</taxon>
        <taxon>Gunneridae</taxon>
        <taxon>Pentapetalae</taxon>
        <taxon>asterids</taxon>
        <taxon>campanulids</taxon>
        <taxon>Asterales</taxon>
        <taxon>Asteraceae</taxon>
        <taxon>Asteroideae</taxon>
        <taxon>Anthemideae</taxon>
        <taxon>Anthemidinae</taxon>
        <taxon>Tanacetum</taxon>
    </lineage>
</organism>
<comment type="caution">
    <text evidence="1">The sequence shown here is derived from an EMBL/GenBank/DDBJ whole genome shotgun (WGS) entry which is preliminary data.</text>
</comment>
<dbReference type="EMBL" id="BKCJ011247583">
    <property type="protein sequence ID" value="GFD09739.1"/>
    <property type="molecule type" value="Genomic_DNA"/>
</dbReference>
<sequence length="80" mass="9008">VAIVAFPITVIMMTQAQHEEAIRGILKHLQGVPIEDDMSTLKFRMCMAKANNASLHGKIKTMEAIETVTRSQEKRAHMKM</sequence>
<protein>
    <submittedName>
        <fullName evidence="1">Uncharacterized protein</fullName>
    </submittedName>
</protein>
<reference evidence="1" key="1">
    <citation type="journal article" date="2019" name="Sci. Rep.">
        <title>Draft genome of Tanacetum cinerariifolium, the natural source of mosquito coil.</title>
        <authorList>
            <person name="Yamashiro T."/>
            <person name="Shiraishi A."/>
            <person name="Satake H."/>
            <person name="Nakayama K."/>
        </authorList>
    </citation>
    <scope>NUCLEOTIDE SEQUENCE</scope>
</reference>
<gene>
    <name evidence="1" type="ORF">Tci_881708</name>
</gene>